<feature type="domain" description="HTH lysR-type" evidence="5">
    <location>
        <begin position="1"/>
        <end position="58"/>
    </location>
</feature>
<keyword evidence="4" id="KW-0804">Transcription</keyword>
<dbReference type="InterPro" id="IPR036388">
    <property type="entry name" value="WH-like_DNA-bd_sf"/>
</dbReference>
<dbReference type="SUPFAM" id="SSF53850">
    <property type="entry name" value="Periplasmic binding protein-like II"/>
    <property type="match status" value="1"/>
</dbReference>
<dbReference type="Proteomes" id="UP000586095">
    <property type="component" value="Unassembled WGS sequence"/>
</dbReference>
<dbReference type="InterPro" id="IPR036390">
    <property type="entry name" value="WH_DNA-bd_sf"/>
</dbReference>
<dbReference type="PANTHER" id="PTHR30346:SF28">
    <property type="entry name" value="HTH-TYPE TRANSCRIPTIONAL REGULATOR CYNR"/>
    <property type="match status" value="1"/>
</dbReference>
<evidence type="ECO:0000256" key="4">
    <source>
        <dbReference type="ARBA" id="ARBA00023163"/>
    </source>
</evidence>
<evidence type="ECO:0000259" key="5">
    <source>
        <dbReference type="PROSITE" id="PS50931"/>
    </source>
</evidence>
<dbReference type="InterPro" id="IPR005119">
    <property type="entry name" value="LysR_subst-bd"/>
</dbReference>
<reference evidence="6 7" key="1">
    <citation type="submission" date="2020-07" db="EMBL/GenBank/DDBJ databases">
        <title>Sequencing the genomes of 1000 actinobacteria strains.</title>
        <authorList>
            <person name="Klenk H.-P."/>
        </authorList>
    </citation>
    <scope>NUCLEOTIDE SEQUENCE [LARGE SCALE GENOMIC DNA]</scope>
    <source>
        <strain evidence="6 7">DSM 17380</strain>
    </source>
</reference>
<dbReference type="PRINTS" id="PR00039">
    <property type="entry name" value="HTHLYSR"/>
</dbReference>
<evidence type="ECO:0000256" key="2">
    <source>
        <dbReference type="ARBA" id="ARBA00023015"/>
    </source>
</evidence>
<evidence type="ECO:0000256" key="3">
    <source>
        <dbReference type="ARBA" id="ARBA00023125"/>
    </source>
</evidence>
<name>A0A852R8E6_9MICO</name>
<dbReference type="InterPro" id="IPR000847">
    <property type="entry name" value="LysR_HTH_N"/>
</dbReference>
<dbReference type="PROSITE" id="PS50931">
    <property type="entry name" value="HTH_LYSR"/>
    <property type="match status" value="1"/>
</dbReference>
<protein>
    <submittedName>
        <fullName evidence="6">DNA-binding transcriptional LysR family regulator</fullName>
    </submittedName>
</protein>
<evidence type="ECO:0000313" key="6">
    <source>
        <dbReference type="EMBL" id="NYD27675.1"/>
    </source>
</evidence>
<dbReference type="RefSeq" id="WP_183075372.1">
    <property type="nucleotide sequence ID" value="NZ_BAAALZ010000001.1"/>
</dbReference>
<comment type="caution">
    <text evidence="6">The sequence shown here is derived from an EMBL/GenBank/DDBJ whole genome shotgun (WGS) entry which is preliminary data.</text>
</comment>
<sequence>MELRVLRYFVAAAEEGSVTGGAARVHVSQPAVSRQLAALEREVGAALFERGRGALQLTHAGRRFLGIARDLLRRADEARLVAALTDPADVRLTAVAQSTTIERTIAAFSADHGAALPLVDAIAASPAEVFDRVEATGADFGISTFAPPATWASRLITQVGITAHVPPGHPLYERPSVEVAELLEYPLICMDRSHTARTSFDTAVARAGAGRANITEMRATSLAQAHAAAGRGIAILTDRASYGVRTVRIMLDGSQVRMQLYAGWYADHFAAAHIGAWADALAAWVPTLPDVARIDAPPEVGLWDEARE</sequence>
<accession>A0A852R8E6</accession>
<evidence type="ECO:0000256" key="1">
    <source>
        <dbReference type="ARBA" id="ARBA00009437"/>
    </source>
</evidence>
<dbReference type="GO" id="GO:0003700">
    <property type="term" value="F:DNA-binding transcription factor activity"/>
    <property type="evidence" value="ECO:0007669"/>
    <property type="project" value="InterPro"/>
</dbReference>
<dbReference type="Gene3D" id="3.40.190.10">
    <property type="entry name" value="Periplasmic binding protein-like II"/>
    <property type="match status" value="2"/>
</dbReference>
<dbReference type="EMBL" id="JACCBD010000001">
    <property type="protein sequence ID" value="NYD27675.1"/>
    <property type="molecule type" value="Genomic_DNA"/>
</dbReference>
<proteinExistence type="inferred from homology"/>
<dbReference type="SUPFAM" id="SSF46785">
    <property type="entry name" value="Winged helix' DNA-binding domain"/>
    <property type="match status" value="1"/>
</dbReference>
<dbReference type="CDD" id="cd05466">
    <property type="entry name" value="PBP2_LTTR_substrate"/>
    <property type="match status" value="1"/>
</dbReference>
<comment type="similarity">
    <text evidence="1">Belongs to the LysR transcriptional regulatory family.</text>
</comment>
<dbReference type="Pfam" id="PF00126">
    <property type="entry name" value="HTH_1"/>
    <property type="match status" value="1"/>
</dbReference>
<evidence type="ECO:0000313" key="7">
    <source>
        <dbReference type="Proteomes" id="UP000586095"/>
    </source>
</evidence>
<dbReference type="Gene3D" id="1.10.10.10">
    <property type="entry name" value="Winged helix-like DNA-binding domain superfamily/Winged helix DNA-binding domain"/>
    <property type="match status" value="1"/>
</dbReference>
<dbReference type="GO" id="GO:0032993">
    <property type="term" value="C:protein-DNA complex"/>
    <property type="evidence" value="ECO:0007669"/>
    <property type="project" value="TreeGrafter"/>
</dbReference>
<keyword evidence="2" id="KW-0805">Transcription regulation</keyword>
<keyword evidence="7" id="KW-1185">Reference proteome</keyword>
<dbReference type="Pfam" id="PF03466">
    <property type="entry name" value="LysR_substrate"/>
    <property type="match status" value="1"/>
</dbReference>
<dbReference type="GO" id="GO:0003677">
    <property type="term" value="F:DNA binding"/>
    <property type="evidence" value="ECO:0007669"/>
    <property type="project" value="UniProtKB-KW"/>
</dbReference>
<gene>
    <name evidence="6" type="ORF">BJ960_002478</name>
</gene>
<dbReference type="AlphaFoldDB" id="A0A852R8E6"/>
<dbReference type="FunFam" id="1.10.10.10:FF:000001">
    <property type="entry name" value="LysR family transcriptional regulator"/>
    <property type="match status" value="1"/>
</dbReference>
<dbReference type="PANTHER" id="PTHR30346">
    <property type="entry name" value="TRANSCRIPTIONAL DUAL REGULATOR HCAR-RELATED"/>
    <property type="match status" value="1"/>
</dbReference>
<organism evidence="6 7">
    <name type="scientific">Leucobacter aridicollis</name>
    <dbReference type="NCBI Taxonomy" id="283878"/>
    <lineage>
        <taxon>Bacteria</taxon>
        <taxon>Bacillati</taxon>
        <taxon>Actinomycetota</taxon>
        <taxon>Actinomycetes</taxon>
        <taxon>Micrococcales</taxon>
        <taxon>Microbacteriaceae</taxon>
        <taxon>Leucobacter</taxon>
    </lineage>
</organism>
<keyword evidence="3 6" id="KW-0238">DNA-binding</keyword>